<sequence>MLITAQPRSNVLQRRPLPQGLLDALPEGALADKGPKHVGFDAPFFGAGRRGAERAQRLDRKR</sequence>
<reference evidence="2 3" key="1">
    <citation type="submission" date="2019-01" db="EMBL/GenBank/DDBJ databases">
        <authorList>
            <person name="Chen W.-M."/>
        </authorList>
    </citation>
    <scope>NUCLEOTIDE SEQUENCE [LARGE SCALE GENOMIC DNA]</scope>
    <source>
        <strain evidence="2 3">CCP-18</strain>
    </source>
</reference>
<name>A0A437LE18_9BURK</name>
<protein>
    <submittedName>
        <fullName evidence="2">Uncharacterized protein</fullName>
    </submittedName>
</protein>
<organism evidence="2 3">
    <name type="scientific">Inhella crocodyli</name>
    <dbReference type="NCBI Taxonomy" id="2499851"/>
    <lineage>
        <taxon>Bacteria</taxon>
        <taxon>Pseudomonadati</taxon>
        <taxon>Pseudomonadota</taxon>
        <taxon>Betaproteobacteria</taxon>
        <taxon>Burkholderiales</taxon>
        <taxon>Sphaerotilaceae</taxon>
        <taxon>Inhella</taxon>
    </lineage>
</organism>
<dbReference type="AlphaFoldDB" id="A0A437LE18"/>
<keyword evidence="3" id="KW-1185">Reference proteome</keyword>
<dbReference type="RefSeq" id="WP_127683576.1">
    <property type="nucleotide sequence ID" value="NZ_SACM01000004.1"/>
</dbReference>
<evidence type="ECO:0000256" key="1">
    <source>
        <dbReference type="SAM" id="MobiDB-lite"/>
    </source>
</evidence>
<evidence type="ECO:0000313" key="3">
    <source>
        <dbReference type="Proteomes" id="UP000288587"/>
    </source>
</evidence>
<evidence type="ECO:0000313" key="2">
    <source>
        <dbReference type="EMBL" id="RVT83612.1"/>
    </source>
</evidence>
<gene>
    <name evidence="2" type="ORF">EOD73_13605</name>
</gene>
<dbReference type="EMBL" id="SACM01000004">
    <property type="protein sequence ID" value="RVT83612.1"/>
    <property type="molecule type" value="Genomic_DNA"/>
</dbReference>
<proteinExistence type="predicted"/>
<dbReference type="Proteomes" id="UP000288587">
    <property type="component" value="Unassembled WGS sequence"/>
</dbReference>
<comment type="caution">
    <text evidence="2">The sequence shown here is derived from an EMBL/GenBank/DDBJ whole genome shotgun (WGS) entry which is preliminary data.</text>
</comment>
<feature type="region of interest" description="Disordered" evidence="1">
    <location>
        <begin position="40"/>
        <end position="62"/>
    </location>
</feature>
<accession>A0A437LE18</accession>
<feature type="compositionally biased region" description="Basic and acidic residues" evidence="1">
    <location>
        <begin position="50"/>
        <end position="62"/>
    </location>
</feature>